<dbReference type="SMART" id="SM00513">
    <property type="entry name" value="SAP"/>
    <property type="match status" value="1"/>
</dbReference>
<protein>
    <recommendedName>
        <fullName evidence="1">SAP domain-containing protein</fullName>
    </recommendedName>
</protein>
<dbReference type="InterPro" id="IPR036361">
    <property type="entry name" value="SAP_dom_sf"/>
</dbReference>
<evidence type="ECO:0000259" key="1">
    <source>
        <dbReference type="PROSITE" id="PS50800"/>
    </source>
</evidence>
<dbReference type="PROSITE" id="PS50800">
    <property type="entry name" value="SAP"/>
    <property type="match status" value="1"/>
</dbReference>
<dbReference type="GeneID" id="65916429"/>
<dbReference type="SUPFAM" id="SSF68906">
    <property type="entry name" value="SAP domain"/>
    <property type="match status" value="1"/>
</dbReference>
<dbReference type="InterPro" id="IPR003034">
    <property type="entry name" value="SAP_dom"/>
</dbReference>
<comment type="caution">
    <text evidence="2">The sequence shown here is derived from an EMBL/GenBank/DDBJ whole genome shotgun (WGS) entry which is preliminary data.</text>
</comment>
<evidence type="ECO:0000313" key="3">
    <source>
        <dbReference type="Proteomes" id="UP000051181"/>
    </source>
</evidence>
<feature type="domain" description="SAP" evidence="1">
    <location>
        <begin position="58"/>
        <end position="92"/>
    </location>
</feature>
<proteinExistence type="predicted"/>
<dbReference type="PATRIC" id="fig|913848.6.peg.1270"/>
<dbReference type="Gene3D" id="1.10.720.30">
    <property type="entry name" value="SAP domain"/>
    <property type="match status" value="1"/>
</dbReference>
<accession>A0A0R1F422</accession>
<organism evidence="2 3">
    <name type="scientific">Loigolactobacillus coryniformis subsp. coryniformis KCTC 3167 = DSM 20001</name>
    <dbReference type="NCBI Taxonomy" id="913848"/>
    <lineage>
        <taxon>Bacteria</taxon>
        <taxon>Bacillati</taxon>
        <taxon>Bacillota</taxon>
        <taxon>Bacilli</taxon>
        <taxon>Lactobacillales</taxon>
        <taxon>Lactobacillaceae</taxon>
        <taxon>Loigolactobacillus</taxon>
    </lineage>
</organism>
<sequence>MLTEAEILALSLAAGQPQTFKLTQTFWRHRYQVDPQSWLVNFERAGLLRLTVSSELSLQQKTVAELKRLLQAHDLKVSGRKAVLIARLQTALTAAELTAYFPQTFYQLTPTGAELVAQNHYVRWIHDHYVAGIVDFAAAKRANLPKNLDLVATLTWLLDAAQVQADSDWPQYYYIEHLRFQFAWQNQLVGTALNAVLDCIRLKLAGLSQAEEKTVASLDLATTAYKVEPFYTYILQRIMQDYSLEVTDIMAAFAQRCQLLQVPRQLFSDHEMQQLLHWTLTDQRQLIQQCYRQKQKQLREASA</sequence>
<dbReference type="EMBL" id="AZCN01000031">
    <property type="protein sequence ID" value="KRK16518.1"/>
    <property type="molecule type" value="Genomic_DNA"/>
</dbReference>
<dbReference type="RefSeq" id="WP_010010226.1">
    <property type="nucleotide sequence ID" value="NZ_AZCN01000031.1"/>
</dbReference>
<name>A0A0R1F422_9LACO</name>
<dbReference type="Proteomes" id="UP000051181">
    <property type="component" value="Unassembled WGS sequence"/>
</dbReference>
<reference evidence="2 3" key="1">
    <citation type="journal article" date="2015" name="Genome Announc.">
        <title>Expanding the biotechnology potential of lactobacilli through comparative genomics of 213 strains and associated genera.</title>
        <authorList>
            <person name="Sun Z."/>
            <person name="Harris H.M."/>
            <person name="McCann A."/>
            <person name="Guo C."/>
            <person name="Argimon S."/>
            <person name="Zhang W."/>
            <person name="Yang X."/>
            <person name="Jeffery I.B."/>
            <person name="Cooney J.C."/>
            <person name="Kagawa T.F."/>
            <person name="Liu W."/>
            <person name="Song Y."/>
            <person name="Salvetti E."/>
            <person name="Wrobel A."/>
            <person name="Rasinkangas P."/>
            <person name="Parkhill J."/>
            <person name="Rea M.C."/>
            <person name="O'Sullivan O."/>
            <person name="Ritari J."/>
            <person name="Douillard F.P."/>
            <person name="Paul Ross R."/>
            <person name="Yang R."/>
            <person name="Briner A.E."/>
            <person name="Felis G.E."/>
            <person name="de Vos W.M."/>
            <person name="Barrangou R."/>
            <person name="Klaenhammer T.R."/>
            <person name="Caufield P.W."/>
            <person name="Cui Y."/>
            <person name="Zhang H."/>
            <person name="O'Toole P.W."/>
        </authorList>
    </citation>
    <scope>NUCLEOTIDE SEQUENCE [LARGE SCALE GENOMIC DNA]</scope>
    <source>
        <strain evidence="2 3">DSM 20001</strain>
    </source>
</reference>
<evidence type="ECO:0000313" key="2">
    <source>
        <dbReference type="EMBL" id="KRK16518.1"/>
    </source>
</evidence>
<dbReference type="Pfam" id="PF02037">
    <property type="entry name" value="SAP"/>
    <property type="match status" value="1"/>
</dbReference>
<dbReference type="AlphaFoldDB" id="A0A0R1F422"/>
<gene>
    <name evidence="2" type="ORF">FD22_GL001233</name>
</gene>
<dbReference type="eggNOG" id="ENOG50312XS">
    <property type="taxonomic scope" value="Bacteria"/>
</dbReference>